<keyword evidence="1" id="KW-1133">Transmembrane helix</keyword>
<dbReference type="RefSeq" id="WP_074709745.1">
    <property type="nucleotide sequence ID" value="NZ_FNTV01000001.1"/>
</dbReference>
<proteinExistence type="predicted"/>
<keyword evidence="1" id="KW-0812">Transmembrane</keyword>
<dbReference type="EMBL" id="FNTV01000001">
    <property type="protein sequence ID" value="SED88585.1"/>
    <property type="molecule type" value="Genomic_DNA"/>
</dbReference>
<dbReference type="Proteomes" id="UP000182725">
    <property type="component" value="Unassembled WGS sequence"/>
</dbReference>
<gene>
    <name evidence="2" type="ORF">SAMN04489740_0204</name>
</gene>
<reference evidence="2 3" key="1">
    <citation type="submission" date="2016-10" db="EMBL/GenBank/DDBJ databases">
        <authorList>
            <person name="de Groot N.N."/>
        </authorList>
    </citation>
    <scope>NUCLEOTIDE SEQUENCE [LARGE SCALE GENOMIC DNA]</scope>
    <source>
        <strain evidence="2 3">DSM 22274</strain>
    </source>
</reference>
<evidence type="ECO:0000256" key="1">
    <source>
        <dbReference type="SAM" id="Phobius"/>
    </source>
</evidence>
<dbReference type="PROSITE" id="PS51257">
    <property type="entry name" value="PROKAR_LIPOPROTEIN"/>
    <property type="match status" value="1"/>
</dbReference>
<accession>A0A1H5EBW2</accession>
<dbReference type="AlphaFoldDB" id="A0A1H5EBW2"/>
<name>A0A1H5EBW2_9MICC</name>
<sequence length="133" mass="14001">MGAHGKKSDKLPTTQTWVVVGITVALLGGCALTGIGKSDKGPTPPLSRIATSEEAKKVAKACGDHMQIYARNSFKTSNWAMSFVGDVKVAPPSKNGEHRGYIVAVDVDLGGGSVAKMLCGVDADYNGQRFSYR</sequence>
<evidence type="ECO:0000313" key="3">
    <source>
        <dbReference type="Proteomes" id="UP000182725"/>
    </source>
</evidence>
<feature type="transmembrane region" description="Helical" evidence="1">
    <location>
        <begin position="16"/>
        <end position="35"/>
    </location>
</feature>
<keyword evidence="1" id="KW-0472">Membrane</keyword>
<protein>
    <recommendedName>
        <fullName evidence="4">Lipoprotein</fullName>
    </recommendedName>
</protein>
<evidence type="ECO:0000313" key="2">
    <source>
        <dbReference type="EMBL" id="SED88585.1"/>
    </source>
</evidence>
<evidence type="ECO:0008006" key="4">
    <source>
        <dbReference type="Google" id="ProtNLM"/>
    </source>
</evidence>
<organism evidence="2 3">
    <name type="scientific">Arthrobacter alpinus</name>
    <dbReference type="NCBI Taxonomy" id="656366"/>
    <lineage>
        <taxon>Bacteria</taxon>
        <taxon>Bacillati</taxon>
        <taxon>Actinomycetota</taxon>
        <taxon>Actinomycetes</taxon>
        <taxon>Micrococcales</taxon>
        <taxon>Micrococcaceae</taxon>
        <taxon>Arthrobacter</taxon>
    </lineage>
</organism>